<dbReference type="GO" id="GO:0036297">
    <property type="term" value="P:interstrand cross-link repair"/>
    <property type="evidence" value="ECO:0007669"/>
    <property type="project" value="InterPro"/>
</dbReference>
<evidence type="ECO:0000256" key="8">
    <source>
        <dbReference type="RuleBase" id="RU365033"/>
    </source>
</evidence>
<comment type="catalytic activity">
    <reaction evidence="1 8">
        <text>Hydrolytically removes 5'-nucleotides successively from the 3'-hydroxy termini of 3'-hydroxy-terminated oligonucleotides.</text>
        <dbReference type="EC" id="3.1.4.1"/>
    </reaction>
</comment>
<evidence type="ECO:0000256" key="7">
    <source>
        <dbReference type="ARBA" id="ARBA00023211"/>
    </source>
</evidence>
<dbReference type="GO" id="GO:0070336">
    <property type="term" value="F:flap-structured DNA binding"/>
    <property type="evidence" value="ECO:0007669"/>
    <property type="project" value="TreeGrafter"/>
</dbReference>
<evidence type="ECO:0000256" key="9">
    <source>
        <dbReference type="SAM" id="Phobius"/>
    </source>
</evidence>
<evidence type="ECO:0000256" key="4">
    <source>
        <dbReference type="ARBA" id="ARBA00022723"/>
    </source>
</evidence>
<dbReference type="GeneID" id="63806951"/>
<comment type="caution">
    <text evidence="11">The sequence shown here is derived from an EMBL/GenBank/DDBJ whole genome shotgun (WGS) entry which is preliminary data.</text>
</comment>
<evidence type="ECO:0000256" key="6">
    <source>
        <dbReference type="ARBA" id="ARBA00022842"/>
    </source>
</evidence>
<feature type="transmembrane region" description="Helical" evidence="9">
    <location>
        <begin position="524"/>
        <end position="545"/>
    </location>
</feature>
<evidence type="ECO:0000256" key="3">
    <source>
        <dbReference type="ARBA" id="ARBA00022722"/>
    </source>
</evidence>
<dbReference type="SMART" id="SM00990">
    <property type="entry name" value="VRR_NUC"/>
    <property type="match status" value="1"/>
</dbReference>
<dbReference type="AlphaFoldDB" id="A0A1Y1WBB0"/>
<keyword evidence="8" id="KW-0227">DNA damage</keyword>
<keyword evidence="3 8" id="KW-0540">Nuclease</keyword>
<dbReference type="RefSeq" id="XP_040744400.1">
    <property type="nucleotide sequence ID" value="XM_040890303.1"/>
</dbReference>
<keyword evidence="9" id="KW-1133">Transmembrane helix</keyword>
<sequence length="673" mass="76060">MSYRNTPLGARAAFDPIVVVSDSSDESDVVETIPCNGDDDSDDVEVVAVLGEPIPRPSTAKQQLTVVDSQSQDDLVSNDPVLQVAAPTMPTPIGQSIPPVATIQQPAVGTPPPLPVLSHAATYADKTTPQEADRIYYLHIFDKIMSTVLSGESHLFSESEQKILRAFISLRAPTWMRVSGLKYGSAEDVAHACKSLSACDVSDCREVLDVLLLSELRTLAKRRGIKQMANQKKEVICAALYKQTKQATVLSFFKKSKEAGEAIDVTGPLVKLNPEIVELFERLHLIYFRHLLLSLDDNSMKRSTDLFESREAVIQYKQLLQWPVIEDHRQGWKLYLAYRDQWLQHIKYLSKQSISDDGIAYWKRRFTAGWALSRIVSRGAKFAATLKQLKDEEGVLLSLLSQTHYGLDKRGKWYERLILVQATHLRPKKCNKEPDYEEKSQIALTTARKQCIRALDDPHVNREWLVAPERTVYGVRIKSHSQRGASAWDGDDGVPCSVEDLAIWRYREDGYEGIHSENTLMTTLFGLIFYDIIFLLIAWSDSFYFSRKGMIERRIEEIKSNQFLHYLIDAYDLQLGSEIIGVNWEYTRGWLEMICACIGGRRLAAYSWCSLPESIHSSTAGFPDLCLWKPGTNEFLFAEVKGPNDKLSENQKDWIDILLSNDIKVRSMPGSAG</sequence>
<comment type="cofactor">
    <cofactor evidence="8">
        <name>Mg(2+)</name>
        <dbReference type="ChEBI" id="CHEBI:18420"/>
    </cofactor>
    <cofactor evidence="8">
        <name>Mn(2+)</name>
        <dbReference type="ChEBI" id="CHEBI:29035"/>
    </cofactor>
</comment>
<dbReference type="InterPro" id="IPR049126">
    <property type="entry name" value="FAN1-like_TPR"/>
</dbReference>
<dbReference type="EMBL" id="MCFD01000005">
    <property type="protein sequence ID" value="ORX70821.1"/>
    <property type="molecule type" value="Genomic_DNA"/>
</dbReference>
<dbReference type="GO" id="GO:0008409">
    <property type="term" value="F:5'-3' exonuclease activity"/>
    <property type="evidence" value="ECO:0007669"/>
    <property type="project" value="TreeGrafter"/>
</dbReference>
<dbReference type="GO" id="GO:0017108">
    <property type="term" value="F:5'-flap endonuclease activity"/>
    <property type="evidence" value="ECO:0007669"/>
    <property type="project" value="TreeGrafter"/>
</dbReference>
<dbReference type="Pfam" id="PF08774">
    <property type="entry name" value="VRR_NUC"/>
    <property type="match status" value="1"/>
</dbReference>
<dbReference type="OrthoDB" id="76364at2759"/>
<dbReference type="PANTHER" id="PTHR15749:SF4">
    <property type="entry name" value="FANCONI-ASSOCIATED NUCLEASE 1"/>
    <property type="match status" value="1"/>
</dbReference>
<dbReference type="EC" id="3.1.4.1" evidence="8"/>
<accession>A0A1Y1WBB0</accession>
<evidence type="ECO:0000256" key="2">
    <source>
        <dbReference type="ARBA" id="ARBA00005533"/>
    </source>
</evidence>
<protein>
    <recommendedName>
        <fullName evidence="8">Fanconi-associated nuclease</fullName>
        <ecNumber evidence="8">3.1.4.1</ecNumber>
    </recommendedName>
</protein>
<keyword evidence="9" id="KW-0472">Membrane</keyword>
<name>A0A1Y1WBB0_9FUNG</name>
<dbReference type="Proteomes" id="UP000193922">
    <property type="component" value="Unassembled WGS sequence"/>
</dbReference>
<keyword evidence="4 8" id="KW-0479">Metal-binding</keyword>
<gene>
    <name evidence="11" type="ORF">DL89DRAFT_292417</name>
</gene>
<evidence type="ECO:0000259" key="10">
    <source>
        <dbReference type="SMART" id="SM00990"/>
    </source>
</evidence>
<keyword evidence="9" id="KW-0812">Transmembrane</keyword>
<evidence type="ECO:0000256" key="1">
    <source>
        <dbReference type="ARBA" id="ARBA00000983"/>
    </source>
</evidence>
<organism evidence="11 12">
    <name type="scientific">Linderina pennispora</name>
    <dbReference type="NCBI Taxonomy" id="61395"/>
    <lineage>
        <taxon>Eukaryota</taxon>
        <taxon>Fungi</taxon>
        <taxon>Fungi incertae sedis</taxon>
        <taxon>Zoopagomycota</taxon>
        <taxon>Kickxellomycotina</taxon>
        <taxon>Kickxellomycetes</taxon>
        <taxon>Kickxellales</taxon>
        <taxon>Kickxellaceae</taxon>
        <taxon>Linderina</taxon>
    </lineage>
</organism>
<dbReference type="GO" id="GO:0046872">
    <property type="term" value="F:metal ion binding"/>
    <property type="evidence" value="ECO:0007669"/>
    <property type="project" value="UniProtKB-KW"/>
</dbReference>
<reference evidence="11 12" key="1">
    <citation type="submission" date="2016-07" db="EMBL/GenBank/DDBJ databases">
        <title>Pervasive Adenine N6-methylation of Active Genes in Fungi.</title>
        <authorList>
            <consortium name="DOE Joint Genome Institute"/>
            <person name="Mondo S.J."/>
            <person name="Dannebaum R.O."/>
            <person name="Kuo R.C."/>
            <person name="Labutti K."/>
            <person name="Haridas S."/>
            <person name="Kuo A."/>
            <person name="Salamov A."/>
            <person name="Ahrendt S.R."/>
            <person name="Lipzen A."/>
            <person name="Sullivan W."/>
            <person name="Andreopoulos W.B."/>
            <person name="Clum A."/>
            <person name="Lindquist E."/>
            <person name="Daum C."/>
            <person name="Ramamoorthy G.K."/>
            <person name="Gryganskyi A."/>
            <person name="Culley D."/>
            <person name="Magnuson J.K."/>
            <person name="James T.Y."/>
            <person name="O'Malley M.A."/>
            <person name="Stajich J.E."/>
            <person name="Spatafora J.W."/>
            <person name="Visel A."/>
            <person name="Grigoriev I.V."/>
        </authorList>
    </citation>
    <scope>NUCLEOTIDE SEQUENCE [LARGE SCALE GENOMIC DNA]</scope>
    <source>
        <strain evidence="11 12">ATCC 12442</strain>
    </source>
</reference>
<dbReference type="PANTHER" id="PTHR15749">
    <property type="entry name" value="FANCONI-ASSOCIATED NUCLEASE 1"/>
    <property type="match status" value="1"/>
</dbReference>
<evidence type="ECO:0000313" key="11">
    <source>
        <dbReference type="EMBL" id="ORX70821.1"/>
    </source>
</evidence>
<dbReference type="STRING" id="61395.A0A1Y1WBB0"/>
<comment type="function">
    <text evidence="8">Nuclease required for the repair of DNA interstrand cross-links (ICL). Acts as a 5'-3' exonuclease that anchors at a cut end of DNA and cleaves DNA successively at every third nucleotide, allowing to excise an ICL from one strand through flanking incisions.</text>
</comment>
<comment type="subcellular location">
    <subcellularLocation>
        <location evidence="8">Nucleus</location>
    </subcellularLocation>
</comment>
<comment type="similarity">
    <text evidence="2 8">Belongs to the FAN1 family.</text>
</comment>
<dbReference type="InterPro" id="IPR014883">
    <property type="entry name" value="VRR_NUC"/>
</dbReference>
<dbReference type="Gene3D" id="3.40.1350.10">
    <property type="match status" value="1"/>
</dbReference>
<evidence type="ECO:0000313" key="12">
    <source>
        <dbReference type="Proteomes" id="UP000193922"/>
    </source>
</evidence>
<proteinExistence type="inferred from homology"/>
<keyword evidence="12" id="KW-1185">Reference proteome</keyword>
<dbReference type="GO" id="GO:0005634">
    <property type="term" value="C:nucleus"/>
    <property type="evidence" value="ECO:0007669"/>
    <property type="project" value="UniProtKB-SubCell"/>
</dbReference>
<dbReference type="InterPro" id="IPR011856">
    <property type="entry name" value="tRNA_endonuc-like_dom_sf"/>
</dbReference>
<dbReference type="Pfam" id="PF21170">
    <property type="entry name" value="FAN1_TPR"/>
    <property type="match status" value="1"/>
</dbReference>
<keyword evidence="5 8" id="KW-0378">Hydrolase</keyword>
<keyword evidence="7 8" id="KW-0464">Manganese</keyword>
<dbReference type="InterPro" id="IPR033315">
    <property type="entry name" value="Fan1-like"/>
</dbReference>
<feature type="domain" description="VRR-NUC" evidence="10">
    <location>
        <begin position="558"/>
        <end position="672"/>
    </location>
</feature>
<dbReference type="CDD" id="cd22326">
    <property type="entry name" value="FAN1-like"/>
    <property type="match status" value="1"/>
</dbReference>
<dbReference type="GO" id="GO:0004528">
    <property type="term" value="F:phosphodiesterase I activity"/>
    <property type="evidence" value="ECO:0007669"/>
    <property type="project" value="UniProtKB-EC"/>
</dbReference>
<keyword evidence="6 8" id="KW-0460">Magnesium</keyword>
<dbReference type="InterPro" id="IPR049132">
    <property type="entry name" value="FAN1-like_euk"/>
</dbReference>
<evidence type="ECO:0000256" key="5">
    <source>
        <dbReference type="ARBA" id="ARBA00022801"/>
    </source>
</evidence>
<keyword evidence="8" id="KW-0234">DNA repair</keyword>
<keyword evidence="8" id="KW-0539">Nucleus</keyword>